<comment type="caution">
    <text evidence="2">The sequence shown here is derived from an EMBL/GenBank/DDBJ whole genome shotgun (WGS) entry which is preliminary data.</text>
</comment>
<evidence type="ECO:0000313" key="3">
    <source>
        <dbReference type="Proteomes" id="UP000739411"/>
    </source>
</evidence>
<dbReference type="Proteomes" id="UP000739411">
    <property type="component" value="Unassembled WGS sequence"/>
</dbReference>
<dbReference type="CDD" id="cd00130">
    <property type="entry name" value="PAS"/>
    <property type="match status" value="1"/>
</dbReference>
<accession>A0A935K0L8</accession>
<sequence length="69" mass="7496">MLINPSENIGLSQIIEGNPVATIVIDGQHRVTHWNRACAVMTGVPALEMIGKANNGGPSIRRHVRSWPI</sequence>
<dbReference type="InterPro" id="IPR013767">
    <property type="entry name" value="PAS_fold"/>
</dbReference>
<dbReference type="Gene3D" id="3.30.450.20">
    <property type="entry name" value="PAS domain"/>
    <property type="match status" value="1"/>
</dbReference>
<dbReference type="AlphaFoldDB" id="A0A935K0L8"/>
<dbReference type="SUPFAM" id="SSF55785">
    <property type="entry name" value="PYP-like sensor domain (PAS domain)"/>
    <property type="match status" value="1"/>
</dbReference>
<dbReference type="InterPro" id="IPR000014">
    <property type="entry name" value="PAS"/>
</dbReference>
<organism evidence="2 3">
    <name type="scientific">Candidatus Dechloromonas phosphorivorans</name>
    <dbReference type="NCBI Taxonomy" id="2899244"/>
    <lineage>
        <taxon>Bacteria</taxon>
        <taxon>Pseudomonadati</taxon>
        <taxon>Pseudomonadota</taxon>
        <taxon>Betaproteobacteria</taxon>
        <taxon>Rhodocyclales</taxon>
        <taxon>Azonexaceae</taxon>
        <taxon>Dechloromonas</taxon>
    </lineage>
</organism>
<name>A0A935K0L8_9RHOO</name>
<protein>
    <submittedName>
        <fullName evidence="2">PAS domain-containing protein</fullName>
    </submittedName>
</protein>
<evidence type="ECO:0000259" key="1">
    <source>
        <dbReference type="PROSITE" id="PS50112"/>
    </source>
</evidence>
<dbReference type="InterPro" id="IPR035965">
    <property type="entry name" value="PAS-like_dom_sf"/>
</dbReference>
<dbReference type="Pfam" id="PF00989">
    <property type="entry name" value="PAS"/>
    <property type="match status" value="1"/>
</dbReference>
<dbReference type="NCBIfam" id="TIGR00229">
    <property type="entry name" value="sensory_box"/>
    <property type="match status" value="1"/>
</dbReference>
<feature type="domain" description="PAS" evidence="1">
    <location>
        <begin position="11"/>
        <end position="52"/>
    </location>
</feature>
<evidence type="ECO:0000313" key="2">
    <source>
        <dbReference type="EMBL" id="MBK7416860.1"/>
    </source>
</evidence>
<dbReference type="EMBL" id="JADJMS010000047">
    <property type="protein sequence ID" value="MBK7416860.1"/>
    <property type="molecule type" value="Genomic_DNA"/>
</dbReference>
<proteinExistence type="predicted"/>
<dbReference type="GO" id="GO:0006355">
    <property type="term" value="P:regulation of DNA-templated transcription"/>
    <property type="evidence" value="ECO:0007669"/>
    <property type="project" value="InterPro"/>
</dbReference>
<gene>
    <name evidence="2" type="ORF">IPJ38_18940</name>
</gene>
<dbReference type="PROSITE" id="PS50112">
    <property type="entry name" value="PAS"/>
    <property type="match status" value="1"/>
</dbReference>
<reference evidence="2 3" key="1">
    <citation type="submission" date="2020-10" db="EMBL/GenBank/DDBJ databases">
        <title>Connecting structure to function with the recovery of over 1000 high-quality activated sludge metagenome-assembled genomes encoding full-length rRNA genes using long-read sequencing.</title>
        <authorList>
            <person name="Singleton C.M."/>
            <person name="Petriglieri F."/>
            <person name="Kristensen J.M."/>
            <person name="Kirkegaard R.H."/>
            <person name="Michaelsen T.Y."/>
            <person name="Andersen M.H."/>
            <person name="Karst S.M."/>
            <person name="Dueholm M.S."/>
            <person name="Nielsen P.H."/>
            <person name="Albertsen M."/>
        </authorList>
    </citation>
    <scope>NUCLEOTIDE SEQUENCE [LARGE SCALE GENOMIC DNA]</scope>
    <source>
        <strain evidence="2">EsbW_18-Q3-R4-48_BATAC.463</strain>
    </source>
</reference>